<keyword evidence="1" id="KW-0812">Transmembrane</keyword>
<dbReference type="Proteomes" id="UP000462449">
    <property type="component" value="Unassembled WGS sequence"/>
</dbReference>
<keyword evidence="4" id="KW-1185">Reference proteome</keyword>
<organism evidence="2 5">
    <name type="scientific">Labilibaculum euxinus</name>
    <dbReference type="NCBI Taxonomy" id="2686357"/>
    <lineage>
        <taxon>Bacteria</taxon>
        <taxon>Pseudomonadati</taxon>
        <taxon>Bacteroidota</taxon>
        <taxon>Bacteroidia</taxon>
        <taxon>Marinilabiliales</taxon>
        <taxon>Marinifilaceae</taxon>
        <taxon>Labilibaculum</taxon>
    </lineage>
</organism>
<dbReference type="EMBL" id="WOTW01000065">
    <property type="protein sequence ID" value="MUP39888.1"/>
    <property type="molecule type" value="Genomic_DNA"/>
</dbReference>
<gene>
    <name evidence="3" type="ORF">DWB62_018910</name>
    <name evidence="2" type="ORF">GNY23_18910</name>
</gene>
<dbReference type="EMBL" id="QTZN02000065">
    <property type="protein sequence ID" value="MVB09093.1"/>
    <property type="molecule type" value="Genomic_DNA"/>
</dbReference>
<keyword evidence="1" id="KW-1133">Transmembrane helix</keyword>
<dbReference type="AlphaFoldDB" id="A0A7M4DB59"/>
<name>A0A7M4DB59_9BACT</name>
<evidence type="ECO:0000313" key="3">
    <source>
        <dbReference type="EMBL" id="MVB09093.1"/>
    </source>
</evidence>
<comment type="caution">
    <text evidence="2">The sequence shown here is derived from an EMBL/GenBank/DDBJ whole genome shotgun (WGS) entry which is preliminary data.</text>
</comment>
<evidence type="ECO:0000256" key="1">
    <source>
        <dbReference type="SAM" id="Phobius"/>
    </source>
</evidence>
<protein>
    <submittedName>
        <fullName evidence="2">Uncharacterized protein</fullName>
    </submittedName>
</protein>
<evidence type="ECO:0000313" key="2">
    <source>
        <dbReference type="EMBL" id="MUP39888.1"/>
    </source>
</evidence>
<reference evidence="2 5" key="2">
    <citation type="submission" date="2019-12" db="EMBL/GenBank/DDBJ databases">
        <title>Draft genome sequence of Labilibaculum sp. strain 44 isolated from deep waters of Black Sea.</title>
        <authorList>
            <person name="Yadav S."/>
            <person name="Villanueva L."/>
        </authorList>
    </citation>
    <scope>NUCLEOTIDE SEQUENCE [LARGE SCALE GENOMIC DNA]</scope>
    <source>
        <strain evidence="2 5">44</strain>
    </source>
</reference>
<keyword evidence="1" id="KW-0472">Membrane</keyword>
<dbReference type="RefSeq" id="WP_156197244.1">
    <property type="nucleotide sequence ID" value="NZ_QTZN02000065.1"/>
</dbReference>
<proteinExistence type="predicted"/>
<feature type="transmembrane region" description="Helical" evidence="1">
    <location>
        <begin position="7"/>
        <end position="28"/>
    </location>
</feature>
<evidence type="ECO:0000313" key="4">
    <source>
        <dbReference type="Proteomes" id="UP000285951"/>
    </source>
</evidence>
<dbReference type="Proteomes" id="UP000285951">
    <property type="component" value="Unassembled WGS sequence"/>
</dbReference>
<accession>A0A7M4DB59</accession>
<reference evidence="3 4" key="1">
    <citation type="submission" date="2019-11" db="EMBL/GenBank/DDBJ databases">
        <title>Draft genome sequence of Labilibaculum sp. strain SYP isolated from Black Sea.</title>
        <authorList>
            <person name="Yadav S."/>
            <person name="Villanueva L."/>
        </authorList>
    </citation>
    <scope>NUCLEOTIDE SEQUENCE [LARGE SCALE GENOMIC DNA]</scope>
    <source>
        <strain evidence="3 4">44</strain>
    </source>
</reference>
<feature type="transmembrane region" description="Helical" evidence="1">
    <location>
        <begin position="151"/>
        <end position="169"/>
    </location>
</feature>
<evidence type="ECO:0000313" key="5">
    <source>
        <dbReference type="Proteomes" id="UP000462449"/>
    </source>
</evidence>
<sequence length="176" mass="20456">MTFKRWITLEVIGGTLTFFLFILTFSWYDSLNSQLFNLEIAGMRYDIATNESLLTKTVYRVEKNNNLLATSVNSLFKSFENNMVNLDMSRSERDKYLKDIKPYTATYVSINSLKLYNAFLEEYNKSVNSFLSEEYDTRIRNIKESKNNCKYSIIILVVAITGLGILLKVKAKDSFH</sequence>